<dbReference type="InterPro" id="IPR045584">
    <property type="entry name" value="Pilin-like"/>
</dbReference>
<evidence type="ECO:0000256" key="3">
    <source>
        <dbReference type="RuleBase" id="RU000389"/>
    </source>
</evidence>
<evidence type="ECO:0000313" key="5">
    <source>
        <dbReference type="EMBL" id="TDR48701.1"/>
    </source>
</evidence>
<dbReference type="Gene3D" id="3.30.700.10">
    <property type="entry name" value="Glycoprotein, Type 4 Pilin"/>
    <property type="match status" value="1"/>
</dbReference>
<dbReference type="AlphaFoldDB" id="A0A4R6Z9V2"/>
<dbReference type="EMBL" id="SNZH01000001">
    <property type="protein sequence ID" value="TDR48701.1"/>
    <property type="molecule type" value="Genomic_DNA"/>
</dbReference>
<dbReference type="NCBIfam" id="TIGR02532">
    <property type="entry name" value="IV_pilin_GFxxxE"/>
    <property type="match status" value="1"/>
</dbReference>
<sequence length="199" mass="21013">MRRHMCIFALRYVIGATLTDPRGAVMKTARGFTLIELMIVVAIVAILAAIALPAYQDYTIRAKMSEGFGAASAVKVAVASAFSSGGPIAVAAVALQYQPNNTATSSKYLQSIEVSDEGVITAVVEANVNNGLPISLDANRFTLTPQLATSNGVYTPLDISLSGRIDWACASASHLVAQQRGMIFTPGTMPSKYLPAECR</sequence>
<proteinExistence type="inferred from homology"/>
<keyword evidence="6" id="KW-1185">Reference proteome</keyword>
<organism evidence="5 6">
    <name type="scientific">Tahibacter aquaticus</name>
    <dbReference type="NCBI Taxonomy" id="520092"/>
    <lineage>
        <taxon>Bacteria</taxon>
        <taxon>Pseudomonadati</taxon>
        <taxon>Pseudomonadota</taxon>
        <taxon>Gammaproteobacteria</taxon>
        <taxon>Lysobacterales</taxon>
        <taxon>Rhodanobacteraceae</taxon>
        <taxon>Tahibacter</taxon>
    </lineage>
</organism>
<dbReference type="Pfam" id="PF07963">
    <property type="entry name" value="N_methyl"/>
    <property type="match status" value="1"/>
</dbReference>
<dbReference type="InterPro" id="IPR012902">
    <property type="entry name" value="N_methyl_site"/>
</dbReference>
<name>A0A4R6Z9V2_9GAMM</name>
<dbReference type="GO" id="GO:0007155">
    <property type="term" value="P:cell adhesion"/>
    <property type="evidence" value="ECO:0007669"/>
    <property type="project" value="InterPro"/>
</dbReference>
<dbReference type="Pfam" id="PF00114">
    <property type="entry name" value="Pilin"/>
    <property type="match status" value="1"/>
</dbReference>
<evidence type="ECO:0000256" key="4">
    <source>
        <dbReference type="SAM" id="Phobius"/>
    </source>
</evidence>
<keyword evidence="2" id="KW-0488">Methylation</keyword>
<dbReference type="PROSITE" id="PS00409">
    <property type="entry name" value="PROKAR_NTER_METHYL"/>
    <property type="match status" value="1"/>
</dbReference>
<dbReference type="Proteomes" id="UP000295293">
    <property type="component" value="Unassembled WGS sequence"/>
</dbReference>
<reference evidence="5 6" key="1">
    <citation type="submission" date="2019-03" db="EMBL/GenBank/DDBJ databases">
        <title>Genomic Encyclopedia of Type Strains, Phase IV (KMG-IV): sequencing the most valuable type-strain genomes for metagenomic binning, comparative biology and taxonomic classification.</title>
        <authorList>
            <person name="Goeker M."/>
        </authorList>
    </citation>
    <scope>NUCLEOTIDE SEQUENCE [LARGE SCALE GENOMIC DNA]</scope>
    <source>
        <strain evidence="5 6">DSM 21667</strain>
    </source>
</reference>
<dbReference type="GO" id="GO:0044096">
    <property type="term" value="C:type IV pilus"/>
    <property type="evidence" value="ECO:0007669"/>
    <property type="project" value="TreeGrafter"/>
</dbReference>
<accession>A0A4R6Z9V2</accession>
<keyword evidence="4" id="KW-0812">Transmembrane</keyword>
<dbReference type="PANTHER" id="PTHR30093">
    <property type="entry name" value="GENERAL SECRETION PATHWAY PROTEIN G"/>
    <property type="match status" value="1"/>
</dbReference>
<evidence type="ECO:0000313" key="6">
    <source>
        <dbReference type="Proteomes" id="UP000295293"/>
    </source>
</evidence>
<dbReference type="PANTHER" id="PTHR30093:SF34">
    <property type="entry name" value="PREPILIN PEPTIDASE-DEPENDENT PROTEIN D"/>
    <property type="match status" value="1"/>
</dbReference>
<comment type="similarity">
    <text evidence="1 3">Belongs to the N-Me-Phe pilin family.</text>
</comment>
<dbReference type="InterPro" id="IPR001082">
    <property type="entry name" value="Pilin"/>
</dbReference>
<dbReference type="GO" id="GO:0043107">
    <property type="term" value="P:type IV pilus-dependent motility"/>
    <property type="evidence" value="ECO:0007669"/>
    <property type="project" value="TreeGrafter"/>
</dbReference>
<dbReference type="SUPFAM" id="SSF54523">
    <property type="entry name" value="Pili subunits"/>
    <property type="match status" value="1"/>
</dbReference>
<keyword evidence="3" id="KW-0281">Fimbrium</keyword>
<comment type="caution">
    <text evidence="5">The sequence shown here is derived from an EMBL/GenBank/DDBJ whole genome shotgun (WGS) entry which is preliminary data.</text>
</comment>
<protein>
    <submittedName>
        <fullName evidence="5">Type IV pilus assembly protein PilA</fullName>
    </submittedName>
</protein>
<gene>
    <name evidence="5" type="ORF">DFR29_101324</name>
</gene>
<evidence type="ECO:0000256" key="2">
    <source>
        <dbReference type="ARBA" id="ARBA00022481"/>
    </source>
</evidence>
<keyword evidence="4" id="KW-0472">Membrane</keyword>
<evidence type="ECO:0000256" key="1">
    <source>
        <dbReference type="ARBA" id="ARBA00005233"/>
    </source>
</evidence>
<keyword evidence="4" id="KW-1133">Transmembrane helix</keyword>
<feature type="transmembrane region" description="Helical" evidence="4">
    <location>
        <begin position="31"/>
        <end position="55"/>
    </location>
</feature>